<dbReference type="SUPFAM" id="SSF55060">
    <property type="entry name" value="GHMP Kinase, C-terminal domain"/>
    <property type="match status" value="1"/>
</dbReference>
<comment type="subcellular location">
    <subcellularLocation>
        <location evidence="1">Cytoplasm</location>
    </subcellularLocation>
</comment>
<comment type="pathway">
    <text evidence="12">Isoprenoid biosynthesis; isopentenyl diphosphate biosynthesis via mevalonate pathway; isopentenyl diphosphate from (R)-mevalonate: step 1/3.</text>
</comment>
<dbReference type="InterPro" id="IPR006203">
    <property type="entry name" value="GHMP_knse_ATP-bd_CS"/>
</dbReference>
<dbReference type="EMBL" id="PDLO01000004">
    <property type="protein sequence ID" value="PHK98163.1"/>
    <property type="molecule type" value="Genomic_DNA"/>
</dbReference>
<evidence type="ECO:0000256" key="2">
    <source>
        <dbReference type="ARBA" id="ARBA00006495"/>
    </source>
</evidence>
<gene>
    <name evidence="14" type="ORF">CGL56_10680</name>
</gene>
<dbReference type="PRINTS" id="PR00959">
    <property type="entry name" value="MEVGALKINASE"/>
</dbReference>
<comment type="similarity">
    <text evidence="2">Belongs to the GHMP kinase family. Mevalonate kinase subfamily.</text>
</comment>
<evidence type="ECO:0000256" key="3">
    <source>
        <dbReference type="ARBA" id="ARBA00012103"/>
    </source>
</evidence>
<proteinExistence type="inferred from homology"/>
<dbReference type="RefSeq" id="WP_099106550.1">
    <property type="nucleotide sequence ID" value="NZ_JAATJF010000004.1"/>
</dbReference>
<evidence type="ECO:0000256" key="6">
    <source>
        <dbReference type="ARBA" id="ARBA00022679"/>
    </source>
</evidence>
<keyword evidence="9" id="KW-0067">ATP-binding</keyword>
<keyword evidence="7" id="KW-0547">Nucleotide-binding</keyword>
<dbReference type="InterPro" id="IPR036554">
    <property type="entry name" value="GHMP_kinase_C_sf"/>
</dbReference>
<keyword evidence="4" id="KW-0963">Cytoplasm</keyword>
<keyword evidence="10" id="KW-0460">Magnesium</keyword>
<evidence type="ECO:0000259" key="13">
    <source>
        <dbReference type="Pfam" id="PF00288"/>
    </source>
</evidence>
<evidence type="ECO:0000256" key="9">
    <source>
        <dbReference type="ARBA" id="ARBA00022840"/>
    </source>
</evidence>
<dbReference type="GO" id="GO:0019287">
    <property type="term" value="P:isopentenyl diphosphate biosynthetic process, mevalonate pathway"/>
    <property type="evidence" value="ECO:0007669"/>
    <property type="project" value="TreeGrafter"/>
</dbReference>
<dbReference type="PROSITE" id="PS00627">
    <property type="entry name" value="GHMP_KINASES_ATP"/>
    <property type="match status" value="1"/>
</dbReference>
<evidence type="ECO:0000256" key="10">
    <source>
        <dbReference type="ARBA" id="ARBA00022842"/>
    </source>
</evidence>
<keyword evidence="5" id="KW-0444">Lipid biosynthesis</keyword>
<dbReference type="PANTHER" id="PTHR43290">
    <property type="entry name" value="MEVALONATE KINASE"/>
    <property type="match status" value="1"/>
</dbReference>
<evidence type="ECO:0000256" key="5">
    <source>
        <dbReference type="ARBA" id="ARBA00022516"/>
    </source>
</evidence>
<dbReference type="GO" id="GO:0005524">
    <property type="term" value="F:ATP binding"/>
    <property type="evidence" value="ECO:0007669"/>
    <property type="project" value="UniProtKB-KW"/>
</dbReference>
<evidence type="ECO:0000256" key="4">
    <source>
        <dbReference type="ARBA" id="ARBA00022490"/>
    </source>
</evidence>
<dbReference type="InterPro" id="IPR006204">
    <property type="entry name" value="GHMP_kinase_N_dom"/>
</dbReference>
<evidence type="ECO:0000256" key="11">
    <source>
        <dbReference type="ARBA" id="ARBA00023098"/>
    </source>
</evidence>
<evidence type="ECO:0000313" key="14">
    <source>
        <dbReference type="EMBL" id="PHK98163.1"/>
    </source>
</evidence>
<dbReference type="Gene3D" id="3.30.230.10">
    <property type="match status" value="1"/>
</dbReference>
<keyword evidence="11" id="KW-0443">Lipid metabolism</keyword>
<dbReference type="InterPro" id="IPR006205">
    <property type="entry name" value="Mev_gal_kin"/>
</dbReference>
<dbReference type="Pfam" id="PF00288">
    <property type="entry name" value="GHMP_kinases_N"/>
    <property type="match status" value="1"/>
</dbReference>
<dbReference type="SUPFAM" id="SSF54211">
    <property type="entry name" value="Ribosomal protein S5 domain 2-like"/>
    <property type="match status" value="1"/>
</dbReference>
<evidence type="ECO:0000256" key="12">
    <source>
        <dbReference type="ARBA" id="ARBA00029438"/>
    </source>
</evidence>
<name>A0A2G0CDW2_9BACT</name>
<reference evidence="14 15" key="1">
    <citation type="submission" date="2017-10" db="EMBL/GenBank/DDBJ databases">
        <title>The draft genome sequence of Lewinella marina KCTC 32374.</title>
        <authorList>
            <person name="Wang K."/>
        </authorList>
    </citation>
    <scope>NUCLEOTIDE SEQUENCE [LARGE SCALE GENOMIC DNA]</scope>
    <source>
        <strain evidence="14 15">MKG-38</strain>
    </source>
</reference>
<evidence type="ECO:0000256" key="1">
    <source>
        <dbReference type="ARBA" id="ARBA00004496"/>
    </source>
</evidence>
<dbReference type="Gene3D" id="3.30.70.890">
    <property type="entry name" value="GHMP kinase, C-terminal domain"/>
    <property type="match status" value="1"/>
</dbReference>
<dbReference type="OrthoDB" id="977547at2"/>
<keyword evidence="6" id="KW-0808">Transferase</keyword>
<dbReference type="GO" id="GO:0004496">
    <property type="term" value="F:mevalonate kinase activity"/>
    <property type="evidence" value="ECO:0007669"/>
    <property type="project" value="UniProtKB-EC"/>
</dbReference>
<sequence length="288" mass="31340">MTDELATGRTYPAKVLLYGEHTLLRGGRGLAVPYPRYALRWATGDPDPRLASFADFLGESVADLIDADRFREEVSDGLRLAGNIPTGYGLGSSGAVCAAVWDRYARPGVDRDRPTRKLRADLARLEAYFHGSSSGTDPLISFLNHPLLLSGGGNAGAVKLPAGWARGFFLIDTGMERSAAPLINRFLEAYARAPEPIREGWQAPADRAIEALIQGDREGLYRATARISGFQRLHFSHFIPEAWRDRWNGGENYRLKLCGAGGGGMVLGLARDPEATGRALGEELDWLG</sequence>
<evidence type="ECO:0000256" key="7">
    <source>
        <dbReference type="ARBA" id="ARBA00022741"/>
    </source>
</evidence>
<feature type="domain" description="GHMP kinase N-terminal" evidence="13">
    <location>
        <begin position="78"/>
        <end position="141"/>
    </location>
</feature>
<keyword evidence="15" id="KW-1185">Reference proteome</keyword>
<evidence type="ECO:0000256" key="8">
    <source>
        <dbReference type="ARBA" id="ARBA00022777"/>
    </source>
</evidence>
<keyword evidence="8" id="KW-0418">Kinase</keyword>
<dbReference type="GO" id="GO:0005829">
    <property type="term" value="C:cytosol"/>
    <property type="evidence" value="ECO:0007669"/>
    <property type="project" value="TreeGrafter"/>
</dbReference>
<dbReference type="AlphaFoldDB" id="A0A2G0CDW2"/>
<comment type="caution">
    <text evidence="14">The sequence shown here is derived from an EMBL/GenBank/DDBJ whole genome shotgun (WGS) entry which is preliminary data.</text>
</comment>
<dbReference type="Proteomes" id="UP000226437">
    <property type="component" value="Unassembled WGS sequence"/>
</dbReference>
<evidence type="ECO:0000313" key="15">
    <source>
        <dbReference type="Proteomes" id="UP000226437"/>
    </source>
</evidence>
<dbReference type="InterPro" id="IPR014721">
    <property type="entry name" value="Ribsml_uS5_D2-typ_fold_subgr"/>
</dbReference>
<organism evidence="14 15">
    <name type="scientific">Neolewinella marina</name>
    <dbReference type="NCBI Taxonomy" id="438751"/>
    <lineage>
        <taxon>Bacteria</taxon>
        <taxon>Pseudomonadati</taxon>
        <taxon>Bacteroidota</taxon>
        <taxon>Saprospiria</taxon>
        <taxon>Saprospirales</taxon>
        <taxon>Lewinellaceae</taxon>
        <taxon>Neolewinella</taxon>
    </lineage>
</organism>
<dbReference type="EC" id="2.7.1.36" evidence="3"/>
<accession>A0A2G0CDW2</accession>
<protein>
    <recommendedName>
        <fullName evidence="3">mevalonate kinase</fullName>
        <ecNumber evidence="3">2.7.1.36</ecNumber>
    </recommendedName>
</protein>
<dbReference type="InterPro" id="IPR020568">
    <property type="entry name" value="Ribosomal_Su5_D2-typ_SF"/>
</dbReference>
<dbReference type="PANTHER" id="PTHR43290:SF2">
    <property type="entry name" value="MEVALONATE KINASE"/>
    <property type="match status" value="1"/>
</dbReference>